<dbReference type="SUPFAM" id="SSF54593">
    <property type="entry name" value="Glyoxalase/Bleomycin resistance protein/Dihydroxybiphenyl dioxygenase"/>
    <property type="match status" value="1"/>
</dbReference>
<dbReference type="InterPro" id="IPR052164">
    <property type="entry name" value="Anthracycline_SecMetBiosynth"/>
</dbReference>
<dbReference type="PANTHER" id="PTHR33993">
    <property type="entry name" value="GLYOXALASE-RELATED"/>
    <property type="match status" value="1"/>
</dbReference>
<keyword evidence="3" id="KW-1185">Reference proteome</keyword>
<dbReference type="AlphaFoldDB" id="A0A420B8D7"/>
<dbReference type="PANTHER" id="PTHR33993:SF2">
    <property type="entry name" value="VOC DOMAIN-CONTAINING PROTEIN"/>
    <property type="match status" value="1"/>
</dbReference>
<comment type="caution">
    <text evidence="2">The sequence shown here is derived from an EMBL/GenBank/DDBJ whole genome shotgun (WGS) entry which is preliminary data.</text>
</comment>
<dbReference type="OrthoDB" id="9804235at2"/>
<dbReference type="RefSeq" id="WP_120260037.1">
    <property type="nucleotide sequence ID" value="NZ_RAPY01000002.1"/>
</dbReference>
<dbReference type="InterPro" id="IPR037523">
    <property type="entry name" value="VOC_core"/>
</dbReference>
<dbReference type="PROSITE" id="PS51819">
    <property type="entry name" value="VOC"/>
    <property type="match status" value="1"/>
</dbReference>
<proteinExistence type="predicted"/>
<dbReference type="Pfam" id="PF00903">
    <property type="entry name" value="Glyoxalase"/>
    <property type="match status" value="1"/>
</dbReference>
<dbReference type="InterPro" id="IPR029068">
    <property type="entry name" value="Glyas_Bleomycin-R_OHBP_Dase"/>
</dbReference>
<evidence type="ECO:0000313" key="3">
    <source>
        <dbReference type="Proteomes" id="UP000286246"/>
    </source>
</evidence>
<evidence type="ECO:0000313" key="2">
    <source>
        <dbReference type="EMBL" id="RKE52971.1"/>
    </source>
</evidence>
<organism evidence="2 3">
    <name type="scientific">Sphingobacterium detergens</name>
    <dbReference type="NCBI Taxonomy" id="1145106"/>
    <lineage>
        <taxon>Bacteria</taxon>
        <taxon>Pseudomonadati</taxon>
        <taxon>Bacteroidota</taxon>
        <taxon>Sphingobacteriia</taxon>
        <taxon>Sphingobacteriales</taxon>
        <taxon>Sphingobacteriaceae</taxon>
        <taxon>Sphingobacterium</taxon>
    </lineage>
</organism>
<dbReference type="EMBL" id="RAPY01000002">
    <property type="protein sequence ID" value="RKE52971.1"/>
    <property type="molecule type" value="Genomic_DNA"/>
</dbReference>
<sequence>MSKEKRNPGVYFEIPVLNMERAVHFYNELFAFTFDQEEFDGIQMAYFPFEEKLSGITGALAKGEIYQPTHQGVLLYLHTEDLEDTLKRAEKVGARILYPATFHKDLGFAVAEIEDSEGNRIGLHQRL</sequence>
<name>A0A420B8D7_SPHD1</name>
<dbReference type="CDD" id="cd07247">
    <property type="entry name" value="SgaA_N_like"/>
    <property type="match status" value="1"/>
</dbReference>
<feature type="domain" description="VOC" evidence="1">
    <location>
        <begin position="8"/>
        <end position="126"/>
    </location>
</feature>
<dbReference type="Gene3D" id="3.10.180.10">
    <property type="entry name" value="2,3-Dihydroxybiphenyl 1,2-Dioxygenase, domain 1"/>
    <property type="match status" value="1"/>
</dbReference>
<reference evidence="2 3" key="1">
    <citation type="submission" date="2018-09" db="EMBL/GenBank/DDBJ databases">
        <title>Genomic Encyclopedia of Type Strains, Phase III (KMG-III): the genomes of soil and plant-associated and newly described type strains.</title>
        <authorList>
            <person name="Whitman W."/>
        </authorList>
    </citation>
    <scope>NUCLEOTIDE SEQUENCE [LARGE SCALE GENOMIC DNA]</scope>
    <source>
        <strain evidence="2 3">CECT 7938</strain>
    </source>
</reference>
<evidence type="ECO:0000259" key="1">
    <source>
        <dbReference type="PROSITE" id="PS51819"/>
    </source>
</evidence>
<dbReference type="Proteomes" id="UP000286246">
    <property type="component" value="Unassembled WGS sequence"/>
</dbReference>
<protein>
    <recommendedName>
        <fullName evidence="1">VOC domain-containing protein</fullName>
    </recommendedName>
</protein>
<dbReference type="InterPro" id="IPR004360">
    <property type="entry name" value="Glyas_Fos-R_dOase_dom"/>
</dbReference>
<gene>
    <name evidence="2" type="ORF">DFQ12_3218</name>
</gene>
<accession>A0A420B8D7</accession>